<evidence type="ECO:0000313" key="1">
    <source>
        <dbReference type="EMBL" id="KAG0418677.1"/>
    </source>
</evidence>
<name>A0AC60PF17_IXOPE</name>
<accession>A0AC60PF17</accession>
<sequence length="322" mass="36110">MFSTLAIAVPTALALITVSVLSTLVFNWVQLQLLLMMPTCLLVVSFYLTEESPRWLMEAEQAVLWAARVNGLTDFSQIRAELCRIKESVVSQLGFSTKHTVLDIFLSKSMRIRSAIISCCWFVVISAYINMSDSESLMKDTVVQVIISIASVPILGVNYRLIKTWGRRTTLSFCMITMSVLASAQTVILVGIPSLFRIVNITAMLFLNAQLLTIYVYTVEIYPTALRCVGVSGAFMLGRIGHMLSPMIRDIKGVYSLISQLFSMTVTAVSLQTFGLFDLLLPETSALRAVDSFPHVMPKDKWKFHSPVRFVHKGKRKHKKRL</sequence>
<evidence type="ECO:0000313" key="2">
    <source>
        <dbReference type="Proteomes" id="UP000805193"/>
    </source>
</evidence>
<organism evidence="1 2">
    <name type="scientific">Ixodes persulcatus</name>
    <name type="common">Taiga tick</name>
    <dbReference type="NCBI Taxonomy" id="34615"/>
    <lineage>
        <taxon>Eukaryota</taxon>
        <taxon>Metazoa</taxon>
        <taxon>Ecdysozoa</taxon>
        <taxon>Arthropoda</taxon>
        <taxon>Chelicerata</taxon>
        <taxon>Arachnida</taxon>
        <taxon>Acari</taxon>
        <taxon>Parasitiformes</taxon>
        <taxon>Ixodida</taxon>
        <taxon>Ixodoidea</taxon>
        <taxon>Ixodidae</taxon>
        <taxon>Ixodinae</taxon>
        <taxon>Ixodes</taxon>
    </lineage>
</organism>
<dbReference type="EMBL" id="JABSTQ010010715">
    <property type="protein sequence ID" value="KAG0418677.1"/>
    <property type="molecule type" value="Genomic_DNA"/>
</dbReference>
<dbReference type="Proteomes" id="UP000805193">
    <property type="component" value="Unassembled WGS sequence"/>
</dbReference>
<protein>
    <submittedName>
        <fullName evidence="1">Uncharacterized protein</fullName>
    </submittedName>
</protein>
<reference evidence="1 2" key="1">
    <citation type="journal article" date="2020" name="Cell">
        <title>Large-Scale Comparative Analyses of Tick Genomes Elucidate Their Genetic Diversity and Vector Capacities.</title>
        <authorList>
            <consortium name="Tick Genome and Microbiome Consortium (TIGMIC)"/>
            <person name="Jia N."/>
            <person name="Wang J."/>
            <person name="Shi W."/>
            <person name="Du L."/>
            <person name="Sun Y."/>
            <person name="Zhan W."/>
            <person name="Jiang J.F."/>
            <person name="Wang Q."/>
            <person name="Zhang B."/>
            <person name="Ji P."/>
            <person name="Bell-Sakyi L."/>
            <person name="Cui X.M."/>
            <person name="Yuan T.T."/>
            <person name="Jiang B.G."/>
            <person name="Yang W.F."/>
            <person name="Lam T.T."/>
            <person name="Chang Q.C."/>
            <person name="Ding S.J."/>
            <person name="Wang X.J."/>
            <person name="Zhu J.G."/>
            <person name="Ruan X.D."/>
            <person name="Zhao L."/>
            <person name="Wei J.T."/>
            <person name="Ye R.Z."/>
            <person name="Que T.C."/>
            <person name="Du C.H."/>
            <person name="Zhou Y.H."/>
            <person name="Cheng J.X."/>
            <person name="Dai P.F."/>
            <person name="Guo W.B."/>
            <person name="Han X.H."/>
            <person name="Huang E.J."/>
            <person name="Li L.F."/>
            <person name="Wei W."/>
            <person name="Gao Y.C."/>
            <person name="Liu J.Z."/>
            <person name="Shao H.Z."/>
            <person name="Wang X."/>
            <person name="Wang C.C."/>
            <person name="Yang T.C."/>
            <person name="Huo Q.B."/>
            <person name="Li W."/>
            <person name="Chen H.Y."/>
            <person name="Chen S.E."/>
            <person name="Zhou L.G."/>
            <person name="Ni X.B."/>
            <person name="Tian J.H."/>
            <person name="Sheng Y."/>
            <person name="Liu T."/>
            <person name="Pan Y.S."/>
            <person name="Xia L.Y."/>
            <person name="Li J."/>
            <person name="Zhao F."/>
            <person name="Cao W.C."/>
        </authorList>
    </citation>
    <scope>NUCLEOTIDE SEQUENCE [LARGE SCALE GENOMIC DNA]</scope>
    <source>
        <strain evidence="1">Iper-2018</strain>
    </source>
</reference>
<comment type="caution">
    <text evidence="1">The sequence shown here is derived from an EMBL/GenBank/DDBJ whole genome shotgun (WGS) entry which is preliminary data.</text>
</comment>
<proteinExistence type="predicted"/>
<keyword evidence="2" id="KW-1185">Reference proteome</keyword>
<gene>
    <name evidence="1" type="ORF">HPB47_004659</name>
</gene>